<proteinExistence type="predicted"/>
<evidence type="ECO:0000313" key="1">
    <source>
        <dbReference type="EMBL" id="KRP71634.1"/>
    </source>
</evidence>
<evidence type="ECO:0000313" key="2">
    <source>
        <dbReference type="Proteomes" id="UP000050852"/>
    </source>
</evidence>
<dbReference type="RefSeq" id="WP_057702897.1">
    <property type="nucleotide sequence ID" value="NZ_JYLN01000005.1"/>
</dbReference>
<sequence>MSAHSATLTPHQQRALFPKSNSAQGSFTVSVDSNAITIQTKDIVHDTTKHMYGITGRNAEAISDTVREIYIQFEDTTAAGTVFHLEDSEFTNTRVWFSVDTGINKYAVRVVTGTLVIQELSSQGIHISLACTGSTERNPSGKSHAMVINADLHTGTW</sequence>
<protein>
    <submittedName>
        <fullName evidence="1">Uncharacterized protein</fullName>
    </submittedName>
</protein>
<comment type="caution">
    <text evidence="1">The sequence shown here is derived from an EMBL/GenBank/DDBJ whole genome shotgun (WGS) entry which is preliminary data.</text>
</comment>
<dbReference type="AlphaFoldDB" id="A0A0R3AFA1"/>
<dbReference type="OrthoDB" id="6985600at2"/>
<gene>
    <name evidence="1" type="ORF">TX23_15295</name>
</gene>
<dbReference type="Proteomes" id="UP000050852">
    <property type="component" value="Unassembled WGS sequence"/>
</dbReference>
<dbReference type="EMBL" id="JYLN01000005">
    <property type="protein sequence ID" value="KRP71634.1"/>
    <property type="molecule type" value="Genomic_DNA"/>
</dbReference>
<organism evidence="1 2">
    <name type="scientific">Pseudomonas paralactis</name>
    <dbReference type="NCBI Taxonomy" id="1615673"/>
    <lineage>
        <taxon>Bacteria</taxon>
        <taxon>Pseudomonadati</taxon>
        <taxon>Pseudomonadota</taxon>
        <taxon>Gammaproteobacteria</taxon>
        <taxon>Pseudomonadales</taxon>
        <taxon>Pseudomonadaceae</taxon>
        <taxon>Pseudomonas</taxon>
    </lineage>
</organism>
<name>A0A0R3AFA1_9PSED</name>
<dbReference type="PATRIC" id="fig|1615673.3.peg.4135"/>
<accession>A0A0R3AFA1</accession>
<reference evidence="1 2" key="1">
    <citation type="submission" date="2015-02" db="EMBL/GenBank/DDBJ databases">
        <title>Two Pseudomonas sp. nov., isolated from raw milk.</title>
        <authorList>
            <person name="Wenning M."/>
            <person name="von Neubeck M."/>
            <person name="Huptas C."/>
            <person name="Scherer S."/>
        </authorList>
    </citation>
    <scope>NUCLEOTIDE SEQUENCE [LARGE SCALE GENOMIC DNA]</scope>
    <source>
        <strain evidence="1 2">DSM 29164</strain>
    </source>
</reference>